<dbReference type="OrthoDB" id="5680503at2759"/>
<keyword evidence="2" id="KW-1185">Reference proteome</keyword>
<gene>
    <name evidence="1" type="ORF">AYI69_g1947</name>
</gene>
<comment type="caution">
    <text evidence="1">The sequence shown here is derived from an EMBL/GenBank/DDBJ whole genome shotgun (WGS) entry which is preliminary data.</text>
</comment>
<evidence type="ECO:0000313" key="1">
    <source>
        <dbReference type="EMBL" id="OMJ28573.1"/>
    </source>
</evidence>
<organism evidence="1 2">
    <name type="scientific">Smittium culicis</name>
    <dbReference type="NCBI Taxonomy" id="133412"/>
    <lineage>
        <taxon>Eukaryota</taxon>
        <taxon>Fungi</taxon>
        <taxon>Fungi incertae sedis</taxon>
        <taxon>Zoopagomycota</taxon>
        <taxon>Kickxellomycotina</taxon>
        <taxon>Harpellomycetes</taxon>
        <taxon>Harpellales</taxon>
        <taxon>Legeriomycetaceae</taxon>
        <taxon>Smittium</taxon>
    </lineage>
</organism>
<sequence length="368" mass="40061">MNRFGYLREVVADTADERGLVHAFVNSIVYLVDVRKVGPELDPKLVAAVCVAVECQVDPETAQVLRRHRVYQRACYFVEVAVELGLAVQCSAHHPRLLQIADIAQLRRTGRAVGAVPVINAARVAVRHRIEPADTRAFAGARVKQRAHLKHRGVEAGCVQARSVDDVARDDRKARAAALHGHRVAVAAGLGYAGDARVCRHDRAGLFDVAGEREHQLVLRNDPGRRAAEDVPAAADIVEHRVVANARRRACVCVCGRGSGARRDKLARREDARADVELARLRVHGEEVRLVLVLAALRNIGICGAAGRSRRGDDVLADTFVPHVLGLAVGVHELVALDAEFSLQRVGRANDTGADDQIIDMDCVVTRY</sequence>
<dbReference type="EMBL" id="LSSM01000544">
    <property type="protein sequence ID" value="OMJ28573.1"/>
    <property type="molecule type" value="Genomic_DNA"/>
</dbReference>
<name>A0A1R1YNW6_9FUNG</name>
<proteinExistence type="predicted"/>
<dbReference type="Proteomes" id="UP000187429">
    <property type="component" value="Unassembled WGS sequence"/>
</dbReference>
<protein>
    <submittedName>
        <fullName evidence="1">Uncharacterized protein</fullName>
    </submittedName>
</protein>
<reference evidence="2" key="1">
    <citation type="submission" date="2017-01" db="EMBL/GenBank/DDBJ databases">
        <authorList>
            <person name="Wang Y."/>
            <person name="White M."/>
            <person name="Kvist S."/>
            <person name="Moncalvo J.-M."/>
        </authorList>
    </citation>
    <scope>NUCLEOTIDE SEQUENCE [LARGE SCALE GENOMIC DNA]</scope>
    <source>
        <strain evidence="2">ID-206-W2</strain>
    </source>
</reference>
<evidence type="ECO:0000313" key="2">
    <source>
        <dbReference type="Proteomes" id="UP000187429"/>
    </source>
</evidence>
<dbReference type="AlphaFoldDB" id="A0A1R1YNW6"/>
<accession>A0A1R1YNW6</accession>